<dbReference type="Pfam" id="PF02527">
    <property type="entry name" value="GidB"/>
    <property type="match status" value="1"/>
</dbReference>
<keyword evidence="2 6" id="KW-0698">rRNA processing</keyword>
<evidence type="ECO:0000256" key="2">
    <source>
        <dbReference type="ARBA" id="ARBA00022552"/>
    </source>
</evidence>
<feature type="binding site" evidence="6">
    <location>
        <position position="58"/>
    </location>
    <ligand>
        <name>S-adenosyl-L-methionine</name>
        <dbReference type="ChEBI" id="CHEBI:59789"/>
    </ligand>
</feature>
<comment type="caution">
    <text evidence="6">Lacks conserved residue(s) required for the propagation of feature annotation.</text>
</comment>
<dbReference type="Gene3D" id="3.40.50.150">
    <property type="entry name" value="Vaccinia Virus protein VP39"/>
    <property type="match status" value="1"/>
</dbReference>
<evidence type="ECO:0000256" key="1">
    <source>
        <dbReference type="ARBA" id="ARBA00022490"/>
    </source>
</evidence>
<reference evidence="7 8" key="1">
    <citation type="submission" date="2021-04" db="EMBL/GenBank/DDBJ databases">
        <title>Genomics, taxonomy and metabolism of representatives of sulfur bacteria of the genus Thiothrix: Thiothrix fructosivorans QT, Thiothrix unzii A1T and three new species, Thiothrix subterranea sp. nov., Thiothrix litoralis sp. nov. and 'Candidatus Thiothrix anitrata' sp. nov.</title>
        <authorList>
            <person name="Ravin N.V."/>
            <person name="Smolyakov D."/>
            <person name="Rudenko T.S."/>
            <person name="Mardanov A.V."/>
            <person name="Beletsky A.V."/>
            <person name="Markov N.D."/>
            <person name="Fomenkov A.I."/>
            <person name="Roberts R.J."/>
            <person name="Karnachuk O.V."/>
            <person name="Novikov A."/>
            <person name="Grabovich M.Y."/>
        </authorList>
    </citation>
    <scope>NUCLEOTIDE SEQUENCE [LARGE SCALE GENOMIC DNA]</scope>
    <source>
        <strain evidence="7 8">AS</strain>
    </source>
</reference>
<comment type="catalytic activity">
    <reaction evidence="6">
        <text>guanosine(527) in 16S rRNA + S-adenosyl-L-methionine = N(7)-methylguanosine(527) in 16S rRNA + S-adenosyl-L-homocysteine</text>
        <dbReference type="Rhea" id="RHEA:42732"/>
        <dbReference type="Rhea" id="RHEA-COMP:10209"/>
        <dbReference type="Rhea" id="RHEA-COMP:10210"/>
        <dbReference type="ChEBI" id="CHEBI:57856"/>
        <dbReference type="ChEBI" id="CHEBI:59789"/>
        <dbReference type="ChEBI" id="CHEBI:74269"/>
        <dbReference type="ChEBI" id="CHEBI:74480"/>
        <dbReference type="EC" id="2.1.1.170"/>
    </reaction>
</comment>
<keyword evidence="1 6" id="KW-0963">Cytoplasm</keyword>
<evidence type="ECO:0000256" key="4">
    <source>
        <dbReference type="ARBA" id="ARBA00022679"/>
    </source>
</evidence>
<proteinExistence type="inferred from homology"/>
<evidence type="ECO:0000256" key="3">
    <source>
        <dbReference type="ARBA" id="ARBA00022603"/>
    </source>
</evidence>
<keyword evidence="5 6" id="KW-0949">S-adenosyl-L-methionine</keyword>
<dbReference type="SUPFAM" id="SSF53335">
    <property type="entry name" value="S-adenosyl-L-methionine-dependent methyltransferases"/>
    <property type="match status" value="1"/>
</dbReference>
<dbReference type="CDD" id="cd02440">
    <property type="entry name" value="AdoMet_MTases"/>
    <property type="match status" value="1"/>
</dbReference>
<dbReference type="Proteomes" id="UP000672039">
    <property type="component" value="Chromosome"/>
</dbReference>
<keyword evidence="4 6" id="KW-0808">Transferase</keyword>
<dbReference type="EMBL" id="CP072801">
    <property type="protein sequence ID" value="QTR46214.1"/>
    <property type="molecule type" value="Genomic_DNA"/>
</dbReference>
<accession>A0ABX7WX69</accession>
<sequence length="190" mass="21225">MDAHETQLLNRYLQLLQRWNKVYNLTAVRDPAEMQSLHIADSISVAPYLRGETCLDVGSGAGLPGIPLAILQPERHFTLLDTNGKKTRFIQQAVLELGLKNVTVIQTRVESWQPAGHFDAIISRAFASLRDFVTFTGKHAGENGILYAMKGRYPASELAELPAGWRVTAQYPLHVPGLDAERHLLELQRD</sequence>
<dbReference type="PIRSF" id="PIRSF003078">
    <property type="entry name" value="GidB"/>
    <property type="match status" value="1"/>
</dbReference>
<dbReference type="PANTHER" id="PTHR31760:SF0">
    <property type="entry name" value="S-ADENOSYL-L-METHIONINE-DEPENDENT METHYLTRANSFERASES SUPERFAMILY PROTEIN"/>
    <property type="match status" value="1"/>
</dbReference>
<evidence type="ECO:0000313" key="8">
    <source>
        <dbReference type="Proteomes" id="UP000672039"/>
    </source>
</evidence>
<feature type="binding site" evidence="6">
    <location>
        <position position="63"/>
    </location>
    <ligand>
        <name>S-adenosyl-L-methionine</name>
        <dbReference type="ChEBI" id="CHEBI:59789"/>
    </ligand>
</feature>
<dbReference type="EC" id="2.1.1.170" evidence="6"/>
<dbReference type="NCBIfam" id="TIGR00138">
    <property type="entry name" value="rsmG_gidB"/>
    <property type="match status" value="1"/>
</dbReference>
<evidence type="ECO:0000313" key="7">
    <source>
        <dbReference type="EMBL" id="QTR46214.1"/>
    </source>
</evidence>
<gene>
    <name evidence="6 7" type="primary">rsmG</name>
    <name evidence="7" type="ORF">J9253_19935</name>
</gene>
<comment type="function">
    <text evidence="6">Specifically methylates the N7 position of guanine in position 527 of 16S rRNA.</text>
</comment>
<dbReference type="RefSeq" id="WP_210222555.1">
    <property type="nucleotide sequence ID" value="NZ_CP072801.1"/>
</dbReference>
<protein>
    <recommendedName>
        <fullName evidence="6">Ribosomal RNA small subunit methyltransferase G</fullName>
        <ecNumber evidence="6">2.1.1.170</ecNumber>
    </recommendedName>
    <alternativeName>
        <fullName evidence="6">16S rRNA 7-methylguanosine methyltransferase</fullName>
        <shortName evidence="6">16S rRNA m7G methyltransferase</shortName>
    </alternativeName>
</protein>
<feature type="binding site" evidence="6">
    <location>
        <position position="124"/>
    </location>
    <ligand>
        <name>S-adenosyl-L-methionine</name>
        <dbReference type="ChEBI" id="CHEBI:59789"/>
    </ligand>
</feature>
<comment type="similarity">
    <text evidence="6">Belongs to the methyltransferase superfamily. RNA methyltransferase RsmG family.</text>
</comment>
<feature type="binding site" evidence="6">
    <location>
        <begin position="109"/>
        <end position="110"/>
    </location>
    <ligand>
        <name>S-adenosyl-L-methionine</name>
        <dbReference type="ChEBI" id="CHEBI:59789"/>
    </ligand>
</feature>
<name>A0ABX7WX69_9GAMM</name>
<dbReference type="InterPro" id="IPR029063">
    <property type="entry name" value="SAM-dependent_MTases_sf"/>
</dbReference>
<comment type="subcellular location">
    <subcellularLocation>
        <location evidence="6">Cytoplasm</location>
    </subcellularLocation>
</comment>
<dbReference type="PANTHER" id="PTHR31760">
    <property type="entry name" value="S-ADENOSYL-L-METHIONINE-DEPENDENT METHYLTRANSFERASES SUPERFAMILY PROTEIN"/>
    <property type="match status" value="1"/>
</dbReference>
<keyword evidence="8" id="KW-1185">Reference proteome</keyword>
<dbReference type="HAMAP" id="MF_00074">
    <property type="entry name" value="16SrRNA_methyltr_G"/>
    <property type="match status" value="1"/>
</dbReference>
<keyword evidence="3 6" id="KW-0489">Methyltransferase</keyword>
<evidence type="ECO:0000256" key="6">
    <source>
        <dbReference type="HAMAP-Rule" id="MF_00074"/>
    </source>
</evidence>
<organism evidence="7 8">
    <name type="scientific">Thiothrix litoralis</name>
    <dbReference type="NCBI Taxonomy" id="2891210"/>
    <lineage>
        <taxon>Bacteria</taxon>
        <taxon>Pseudomonadati</taxon>
        <taxon>Pseudomonadota</taxon>
        <taxon>Gammaproteobacteria</taxon>
        <taxon>Thiotrichales</taxon>
        <taxon>Thiotrichaceae</taxon>
        <taxon>Thiothrix</taxon>
    </lineage>
</organism>
<evidence type="ECO:0000256" key="5">
    <source>
        <dbReference type="ARBA" id="ARBA00022691"/>
    </source>
</evidence>
<dbReference type="InterPro" id="IPR003682">
    <property type="entry name" value="rRNA_ssu_MeTfrase_G"/>
</dbReference>